<dbReference type="NCBIfam" id="TIGR01510">
    <property type="entry name" value="coaD_prev_kdtB"/>
    <property type="match status" value="1"/>
</dbReference>
<dbReference type="EC" id="2.7.7.3" evidence="9"/>
<evidence type="ECO:0000313" key="12">
    <source>
        <dbReference type="Proteomes" id="UP000266273"/>
    </source>
</evidence>
<dbReference type="InterPro" id="IPR014729">
    <property type="entry name" value="Rossmann-like_a/b/a_fold"/>
</dbReference>
<dbReference type="AlphaFoldDB" id="A0A397QAH7"/>
<dbReference type="Pfam" id="PF01467">
    <property type="entry name" value="CTP_transf_like"/>
    <property type="match status" value="1"/>
</dbReference>
<keyword evidence="3 9" id="KW-0548">Nucleotidyltransferase</keyword>
<organism evidence="11 12">
    <name type="scientific">Dichotomicrobium thermohalophilum</name>
    <dbReference type="NCBI Taxonomy" id="933063"/>
    <lineage>
        <taxon>Bacteria</taxon>
        <taxon>Pseudomonadati</taxon>
        <taxon>Pseudomonadota</taxon>
        <taxon>Alphaproteobacteria</taxon>
        <taxon>Hyphomicrobiales</taxon>
        <taxon>Hyphomicrobiaceae</taxon>
        <taxon>Dichotomicrobium</taxon>
    </lineage>
</organism>
<dbReference type="InterPro" id="IPR001980">
    <property type="entry name" value="PPAT"/>
</dbReference>
<comment type="caution">
    <text evidence="11">The sequence shown here is derived from an EMBL/GenBank/DDBJ whole genome shotgun (WGS) entry which is preliminary data.</text>
</comment>
<feature type="binding site" evidence="9">
    <location>
        <position position="42"/>
    </location>
    <ligand>
        <name>substrate</name>
    </ligand>
</feature>
<feature type="binding site" evidence="9">
    <location>
        <begin position="10"/>
        <end position="11"/>
    </location>
    <ligand>
        <name>ATP</name>
        <dbReference type="ChEBI" id="CHEBI:30616"/>
    </ligand>
</feature>
<evidence type="ECO:0000313" key="11">
    <source>
        <dbReference type="EMBL" id="RIA56815.1"/>
    </source>
</evidence>
<dbReference type="EMBL" id="QXDF01000001">
    <property type="protein sequence ID" value="RIA56815.1"/>
    <property type="molecule type" value="Genomic_DNA"/>
</dbReference>
<gene>
    <name evidence="9" type="primary">coaD</name>
    <name evidence="11" type="ORF">BXY53_1927</name>
</gene>
<evidence type="ECO:0000256" key="4">
    <source>
        <dbReference type="ARBA" id="ARBA00022741"/>
    </source>
</evidence>
<keyword evidence="7 9" id="KW-0173">Coenzyme A biosynthesis</keyword>
<dbReference type="OrthoDB" id="9806661at2"/>
<sequence length="168" mass="18311">MTRSGFYSGSFDPVSYGHLDVIERSARLLGRLVVGVGVHHGKTPLFSWQERVEMLEAETRVIAARDSTQIEVVTFDGLSVDAARIHGATVLVRGLRDATDFDYEMQMAGTNATLAPDVETIFFAAAPQHRHIASKFIRQIAAMGGDIDQFVPPLAAKRLRAKLAGSIS</sequence>
<comment type="subunit">
    <text evidence="9">Homohexamer.</text>
</comment>
<keyword evidence="4 9" id="KW-0547">Nucleotide-binding</keyword>
<dbReference type="SUPFAM" id="SSF52374">
    <property type="entry name" value="Nucleotidylyl transferase"/>
    <property type="match status" value="1"/>
</dbReference>
<accession>A0A397QAH7</accession>
<comment type="pathway">
    <text evidence="9">Cofactor biosynthesis; coenzyme A biosynthesis; CoA from (R)-pantothenate: step 4/5.</text>
</comment>
<feature type="binding site" evidence="9">
    <location>
        <position position="93"/>
    </location>
    <ligand>
        <name>substrate</name>
    </ligand>
</feature>
<feature type="domain" description="Cytidyltransferase-like" evidence="10">
    <location>
        <begin position="6"/>
        <end position="139"/>
    </location>
</feature>
<evidence type="ECO:0000256" key="2">
    <source>
        <dbReference type="ARBA" id="ARBA00022679"/>
    </source>
</evidence>
<dbReference type="CDD" id="cd02163">
    <property type="entry name" value="PPAT"/>
    <property type="match status" value="1"/>
</dbReference>
<keyword evidence="12" id="KW-1185">Reference proteome</keyword>
<feature type="binding site" evidence="9">
    <location>
        <position position="18"/>
    </location>
    <ligand>
        <name>ATP</name>
        <dbReference type="ChEBI" id="CHEBI:30616"/>
    </ligand>
</feature>
<feature type="binding site" evidence="9">
    <location>
        <position position="10"/>
    </location>
    <ligand>
        <name>substrate</name>
    </ligand>
</feature>
<dbReference type="UniPathway" id="UPA00241">
    <property type="reaction ID" value="UER00355"/>
</dbReference>
<keyword evidence="6 9" id="KW-0460">Magnesium</keyword>
<feature type="binding site" evidence="9">
    <location>
        <position position="104"/>
    </location>
    <ligand>
        <name>ATP</name>
        <dbReference type="ChEBI" id="CHEBI:30616"/>
    </ligand>
</feature>
<evidence type="ECO:0000256" key="9">
    <source>
        <dbReference type="HAMAP-Rule" id="MF_00151"/>
    </source>
</evidence>
<dbReference type="PRINTS" id="PR01020">
    <property type="entry name" value="LPSBIOSNTHSS"/>
</dbReference>
<comment type="cofactor">
    <cofactor evidence="9">
        <name>Mg(2+)</name>
        <dbReference type="ChEBI" id="CHEBI:18420"/>
    </cofactor>
</comment>
<evidence type="ECO:0000256" key="1">
    <source>
        <dbReference type="ARBA" id="ARBA00022490"/>
    </source>
</evidence>
<dbReference type="GO" id="GO:0005524">
    <property type="term" value="F:ATP binding"/>
    <property type="evidence" value="ECO:0007669"/>
    <property type="project" value="UniProtKB-KW"/>
</dbReference>
<evidence type="ECO:0000256" key="7">
    <source>
        <dbReference type="ARBA" id="ARBA00022993"/>
    </source>
</evidence>
<dbReference type="PANTHER" id="PTHR21342:SF1">
    <property type="entry name" value="PHOSPHOPANTETHEINE ADENYLYLTRANSFERASE"/>
    <property type="match status" value="1"/>
</dbReference>
<name>A0A397QAH7_9HYPH</name>
<comment type="function">
    <text evidence="9">Reversibly transfers an adenylyl group from ATP to 4'-phosphopantetheine, yielding dephospho-CoA (dPCoA) and pyrophosphate.</text>
</comment>
<keyword evidence="5 9" id="KW-0067">ATP-binding</keyword>
<protein>
    <recommendedName>
        <fullName evidence="9">Phosphopantetheine adenylyltransferase</fullName>
        <ecNumber evidence="9">2.7.7.3</ecNumber>
    </recommendedName>
    <alternativeName>
        <fullName evidence="9">Dephospho-CoA pyrophosphorylase</fullName>
    </alternativeName>
    <alternativeName>
        <fullName evidence="9">Pantetheine-phosphate adenylyltransferase</fullName>
        <shortName evidence="9">PPAT</shortName>
    </alternativeName>
</protein>
<dbReference type="HAMAP" id="MF_00151">
    <property type="entry name" value="PPAT_bact"/>
    <property type="match status" value="1"/>
</dbReference>
<feature type="binding site" evidence="9">
    <location>
        <begin position="94"/>
        <end position="96"/>
    </location>
    <ligand>
        <name>ATP</name>
        <dbReference type="ChEBI" id="CHEBI:30616"/>
    </ligand>
</feature>
<keyword evidence="1 9" id="KW-0963">Cytoplasm</keyword>
<dbReference type="Proteomes" id="UP000266273">
    <property type="component" value="Unassembled WGS sequence"/>
</dbReference>
<dbReference type="NCBIfam" id="TIGR00125">
    <property type="entry name" value="cyt_tran_rel"/>
    <property type="match status" value="1"/>
</dbReference>
<evidence type="ECO:0000256" key="6">
    <source>
        <dbReference type="ARBA" id="ARBA00022842"/>
    </source>
</evidence>
<dbReference type="RefSeq" id="WP_119061577.1">
    <property type="nucleotide sequence ID" value="NZ_QXDF01000001.1"/>
</dbReference>
<dbReference type="InterPro" id="IPR004821">
    <property type="entry name" value="Cyt_trans-like"/>
</dbReference>
<dbReference type="Gene3D" id="3.40.50.620">
    <property type="entry name" value="HUPs"/>
    <property type="match status" value="1"/>
</dbReference>
<comment type="catalytic activity">
    <reaction evidence="8 9">
        <text>(R)-4'-phosphopantetheine + ATP + H(+) = 3'-dephospho-CoA + diphosphate</text>
        <dbReference type="Rhea" id="RHEA:19801"/>
        <dbReference type="ChEBI" id="CHEBI:15378"/>
        <dbReference type="ChEBI" id="CHEBI:30616"/>
        <dbReference type="ChEBI" id="CHEBI:33019"/>
        <dbReference type="ChEBI" id="CHEBI:57328"/>
        <dbReference type="ChEBI" id="CHEBI:61723"/>
        <dbReference type="EC" id="2.7.7.3"/>
    </reaction>
</comment>
<comment type="similarity">
    <text evidence="9">Belongs to the bacterial CoaD family.</text>
</comment>
<feature type="binding site" evidence="9">
    <location>
        <position position="79"/>
    </location>
    <ligand>
        <name>substrate</name>
    </ligand>
</feature>
<dbReference type="GO" id="GO:0015937">
    <property type="term" value="P:coenzyme A biosynthetic process"/>
    <property type="evidence" value="ECO:0007669"/>
    <property type="project" value="UniProtKB-UniRule"/>
</dbReference>
<reference evidence="11 12" key="1">
    <citation type="submission" date="2018-08" db="EMBL/GenBank/DDBJ databases">
        <title>Genomic Encyclopedia of Archaeal and Bacterial Type Strains, Phase II (KMG-II): from individual species to whole genera.</title>
        <authorList>
            <person name="Goeker M."/>
        </authorList>
    </citation>
    <scope>NUCLEOTIDE SEQUENCE [LARGE SCALE GENOMIC DNA]</scope>
    <source>
        <strain evidence="11 12">DSM 5002</strain>
    </source>
</reference>
<dbReference type="PANTHER" id="PTHR21342">
    <property type="entry name" value="PHOSPHOPANTETHEINE ADENYLYLTRANSFERASE"/>
    <property type="match status" value="1"/>
</dbReference>
<evidence type="ECO:0000256" key="5">
    <source>
        <dbReference type="ARBA" id="ARBA00022840"/>
    </source>
</evidence>
<feature type="site" description="Transition state stabilizer" evidence="9">
    <location>
        <position position="18"/>
    </location>
</feature>
<evidence type="ECO:0000256" key="8">
    <source>
        <dbReference type="ARBA" id="ARBA00029346"/>
    </source>
</evidence>
<proteinExistence type="inferred from homology"/>
<evidence type="ECO:0000259" key="10">
    <source>
        <dbReference type="Pfam" id="PF01467"/>
    </source>
</evidence>
<dbReference type="GO" id="GO:0004595">
    <property type="term" value="F:pantetheine-phosphate adenylyltransferase activity"/>
    <property type="evidence" value="ECO:0007669"/>
    <property type="project" value="UniProtKB-UniRule"/>
</dbReference>
<dbReference type="GO" id="GO:0005737">
    <property type="term" value="C:cytoplasm"/>
    <property type="evidence" value="ECO:0007669"/>
    <property type="project" value="UniProtKB-SubCell"/>
</dbReference>
<feature type="binding site" evidence="9">
    <location>
        <begin position="129"/>
        <end position="135"/>
    </location>
    <ligand>
        <name>ATP</name>
        <dbReference type="ChEBI" id="CHEBI:30616"/>
    </ligand>
</feature>
<comment type="subcellular location">
    <subcellularLocation>
        <location evidence="9">Cytoplasm</location>
    </subcellularLocation>
</comment>
<evidence type="ECO:0000256" key="3">
    <source>
        <dbReference type="ARBA" id="ARBA00022695"/>
    </source>
</evidence>
<keyword evidence="2 9" id="KW-0808">Transferase</keyword>